<dbReference type="WBParaSite" id="Minc3s09716g43473">
    <property type="protein sequence ID" value="Minc3s09716g43473"/>
    <property type="gene ID" value="Minc3s09716g43473"/>
</dbReference>
<sequence>MANTNNIIESNRRREKLKKLRAEHDAQIVQIAMEAGLRISPDQWSSLLYGDSRHRAHMQSICDRLSQNSLTHAVEELRKLVSQQPKEKDLFDIINIFGHFDELSALSRFWQYGKVTRTFKFYSIDLFEICSEV</sequence>
<dbReference type="GO" id="GO:0035613">
    <property type="term" value="F:RNA stem-loop binding"/>
    <property type="evidence" value="ECO:0007669"/>
    <property type="project" value="TreeGrafter"/>
</dbReference>
<dbReference type="InterPro" id="IPR052249">
    <property type="entry name" value="Roquin_domain"/>
</dbReference>
<dbReference type="Proteomes" id="UP000887563">
    <property type="component" value="Unplaced"/>
</dbReference>
<dbReference type="AlphaFoldDB" id="A0A914NTT8"/>
<proteinExistence type="predicted"/>
<dbReference type="GO" id="GO:0003725">
    <property type="term" value="F:double-stranded RNA binding"/>
    <property type="evidence" value="ECO:0007669"/>
    <property type="project" value="TreeGrafter"/>
</dbReference>
<dbReference type="GO" id="GO:0006511">
    <property type="term" value="P:ubiquitin-dependent protein catabolic process"/>
    <property type="evidence" value="ECO:0007669"/>
    <property type="project" value="TreeGrafter"/>
</dbReference>
<protein>
    <submittedName>
        <fullName evidence="3">RING-type E3 ubiquitin transferase</fullName>
    </submittedName>
</protein>
<dbReference type="Gene3D" id="1.20.120.1790">
    <property type="match status" value="1"/>
</dbReference>
<dbReference type="GO" id="GO:0003729">
    <property type="term" value="F:mRNA binding"/>
    <property type="evidence" value="ECO:0007669"/>
    <property type="project" value="TreeGrafter"/>
</dbReference>
<feature type="domain" description="Roquin II" evidence="1">
    <location>
        <begin position="19"/>
        <end position="66"/>
    </location>
</feature>
<evidence type="ECO:0000259" key="1">
    <source>
        <dbReference type="Pfam" id="PF18386"/>
    </source>
</evidence>
<dbReference type="GO" id="GO:0000209">
    <property type="term" value="P:protein polyubiquitination"/>
    <property type="evidence" value="ECO:0007669"/>
    <property type="project" value="TreeGrafter"/>
</dbReference>
<dbReference type="GO" id="GO:0010494">
    <property type="term" value="C:cytoplasmic stress granule"/>
    <property type="evidence" value="ECO:0007669"/>
    <property type="project" value="TreeGrafter"/>
</dbReference>
<dbReference type="InterPro" id="IPR041523">
    <property type="entry name" value="ROQ_II"/>
</dbReference>
<reference evidence="3" key="1">
    <citation type="submission" date="2022-11" db="UniProtKB">
        <authorList>
            <consortium name="WormBaseParasite"/>
        </authorList>
    </citation>
    <scope>IDENTIFICATION</scope>
</reference>
<accession>A0A914NTT8</accession>
<dbReference type="Pfam" id="PF18386">
    <property type="entry name" value="ROQ_II"/>
    <property type="match status" value="1"/>
</dbReference>
<evidence type="ECO:0000313" key="2">
    <source>
        <dbReference type="Proteomes" id="UP000887563"/>
    </source>
</evidence>
<dbReference type="PANTHER" id="PTHR13139:SF54">
    <property type="entry name" value="RING-TYPE E3 UBIQUITIN TRANSFERASE"/>
    <property type="match status" value="1"/>
</dbReference>
<keyword evidence="2" id="KW-1185">Reference proteome</keyword>
<evidence type="ECO:0000313" key="3">
    <source>
        <dbReference type="WBParaSite" id="Minc3s09716g43473"/>
    </source>
</evidence>
<name>A0A914NTT8_MELIC</name>
<organism evidence="2 3">
    <name type="scientific">Meloidogyne incognita</name>
    <name type="common">Southern root-knot nematode worm</name>
    <name type="synonym">Oxyuris incognita</name>
    <dbReference type="NCBI Taxonomy" id="6306"/>
    <lineage>
        <taxon>Eukaryota</taxon>
        <taxon>Metazoa</taxon>
        <taxon>Ecdysozoa</taxon>
        <taxon>Nematoda</taxon>
        <taxon>Chromadorea</taxon>
        <taxon>Rhabditida</taxon>
        <taxon>Tylenchina</taxon>
        <taxon>Tylenchomorpha</taxon>
        <taxon>Tylenchoidea</taxon>
        <taxon>Meloidogynidae</taxon>
        <taxon>Meloidogyninae</taxon>
        <taxon>Meloidogyne</taxon>
        <taxon>Meloidogyne incognita group</taxon>
    </lineage>
</organism>
<dbReference type="PANTHER" id="PTHR13139">
    <property type="entry name" value="RING FINGER AND CCCH-TYPE ZINC FINGER DOMAIN-CONTAINING PROTEIN"/>
    <property type="match status" value="1"/>
</dbReference>
<dbReference type="GO" id="GO:0000288">
    <property type="term" value="P:nuclear-transcribed mRNA catabolic process, deadenylation-dependent decay"/>
    <property type="evidence" value="ECO:0007669"/>
    <property type="project" value="TreeGrafter"/>
</dbReference>
<dbReference type="GO" id="GO:0061630">
    <property type="term" value="F:ubiquitin protein ligase activity"/>
    <property type="evidence" value="ECO:0007669"/>
    <property type="project" value="TreeGrafter"/>
</dbReference>